<dbReference type="RefSeq" id="WP_073396586.1">
    <property type="nucleotide sequence ID" value="NZ_FRBX01000004.1"/>
</dbReference>
<dbReference type="Proteomes" id="UP000198431">
    <property type="component" value="Unassembled WGS sequence"/>
</dbReference>
<evidence type="ECO:0000259" key="4">
    <source>
        <dbReference type="Pfam" id="PF18962"/>
    </source>
</evidence>
<dbReference type="Gene3D" id="2.60.120.200">
    <property type="match status" value="1"/>
</dbReference>
<dbReference type="GO" id="GO:0004519">
    <property type="term" value="F:endonuclease activity"/>
    <property type="evidence" value="ECO:0007669"/>
    <property type="project" value="UniProtKB-KW"/>
</dbReference>
<feature type="chain" id="PRO_5044235901" evidence="2">
    <location>
        <begin position="27"/>
        <end position="1153"/>
    </location>
</feature>
<dbReference type="AlphaFoldDB" id="A0AB36P6W9"/>
<organism evidence="5 8">
    <name type="scientific">Flavobacterium pectinovorum</name>
    <dbReference type="NCBI Taxonomy" id="29533"/>
    <lineage>
        <taxon>Bacteria</taxon>
        <taxon>Pseudomonadati</taxon>
        <taxon>Bacteroidota</taxon>
        <taxon>Flavobacteriia</taxon>
        <taxon>Flavobacteriales</taxon>
        <taxon>Flavobacteriaceae</taxon>
        <taxon>Flavobacterium</taxon>
    </lineage>
</organism>
<evidence type="ECO:0000256" key="2">
    <source>
        <dbReference type="SAM" id="SignalP"/>
    </source>
</evidence>
<evidence type="ECO:0000313" key="6">
    <source>
        <dbReference type="EMBL" id="SHM84604.1"/>
    </source>
</evidence>
<keyword evidence="7" id="KW-1185">Reference proteome</keyword>
<keyword evidence="1 2" id="KW-0732">Signal</keyword>
<keyword evidence="5" id="KW-0378">Hydrolase</keyword>
<feature type="signal peptide" evidence="2">
    <location>
        <begin position="1"/>
        <end position="26"/>
    </location>
</feature>
<accession>A0AB36P6W9</accession>
<evidence type="ECO:0000313" key="7">
    <source>
        <dbReference type="Proteomes" id="UP000184216"/>
    </source>
</evidence>
<evidence type="ECO:0000256" key="1">
    <source>
        <dbReference type="ARBA" id="ARBA00022729"/>
    </source>
</evidence>
<dbReference type="NCBIfam" id="NF038128">
    <property type="entry name" value="choice_anch_J"/>
    <property type="match status" value="1"/>
</dbReference>
<feature type="domain" description="Endonuclease/exonuclease/phosphatase" evidence="3">
    <location>
        <begin position="749"/>
        <end position="1046"/>
    </location>
</feature>
<dbReference type="Pfam" id="PF03372">
    <property type="entry name" value="Exo_endo_phos"/>
    <property type="match status" value="1"/>
</dbReference>
<dbReference type="Gene3D" id="3.60.10.10">
    <property type="entry name" value="Endonuclease/exonuclease/phosphatase"/>
    <property type="match status" value="1"/>
</dbReference>
<protein>
    <submittedName>
        <fullName evidence="5">Endonuclease</fullName>
    </submittedName>
    <submittedName>
        <fullName evidence="6">Por secretion system C-terminal sorting domain-containing protein</fullName>
    </submittedName>
</protein>
<keyword evidence="5" id="KW-0540">Nuclease</keyword>
<sequence>MKNIYSLRHLMTFLSFFCCFSINLFAQTMPDPQTLPYTQDFQGLAADATLYPAGFQGWSSSTPSSLPTPSNFTVSGTLVGNKDLTANSSANTTSGNVHNYNGKIGFLNAGSFLDSSIGFAFSTVNNFGVQVKYDAMVIRNPTGIGSPPTTRVNEFVLQYRVGTTADFTTLPSTVYVNNSIQKIGANDTSGQNSQIIKVTLPSDCNNQSIVQIRWIARQYSGSGSRPSFAIDNIDIRSDIVAPVTIAGYPKTSNIRGEGFDFINKIDEIGKTYYVLLPAGSSEPTITQTKAGQDATGTAALQSGVLDITNASQEYVKTFTGLNLSTAYSVFSVSEDPYGNIQSAVNKVDATTSNVPTPTIVATVSSLDLGFLEPNYISDSFSYQISASNLTADVVVTSTVSNFTISKDNNTFSSSITFAAADFALNASQTVYVKFLPDATGLFSGQITHESTGAMNKIVALSGTGINPYIQGFNDANVLANSGWKQYNTSGTTNKWSYTNSARNVNSGSGAVLMNGFSDNGPSKDWLISPKLHLDTFTQYALLSFYSRKFYAGPNLKLLVSTNYDGISNPELATWTEIEGKFPTITGTYTQSQFIDLSDYKTPNTYVAWVYETTAGGTNNAAEWSLDDVAITNEAAYVDSNPVLDFGDANPNTISASLSFVFKSKGYDDITLTAPADFQLSLDNVTFQSSVLVNATDASNTKTIYARFTPSSKALAISGTVTVTGTGLNKQIGLFTGSSIPKADTFDVVTYNLEFFGTDVRDEKNVEFGPTNDDLQIENVAKVMNKLNADVYVVQEVSDDPSIDKLIAKININGKTFDKTISPTWSYSFETTPSPYFPPQKLVVLYNTQTTTVKKTRVMFQELYDEIQAGTKTLPNYPVAVKDPPANPSASFFSSGRLPYLVTIETNIGGIKKEINLIDIHARANSGSDILRYNMRKYDAELLRDSLVTHYPDANLILLGDFNDDVKASVITPNPSSYEAFVNDKVNFDALTLEISKAGASSFLSSGGFLDHIVISNELSDEYIDKSIAVYDPRSDIQDYTNTTSDHGPVIARFELKEDVLSTIDFDAKKGFAQAYPNPATDVVNIVVKTTDERNLKLKLYDISGRLVGGPIEIKGSQDSNIAAVQVSNLRSGIYVYTLSENNKVVFKDKIIKK</sequence>
<dbReference type="EMBL" id="FRBX01000004">
    <property type="protein sequence ID" value="SHM84604.1"/>
    <property type="molecule type" value="Genomic_DNA"/>
</dbReference>
<dbReference type="InterPro" id="IPR036691">
    <property type="entry name" value="Endo/exonu/phosph_ase_sf"/>
</dbReference>
<reference evidence="6 7" key="2">
    <citation type="submission" date="2016-11" db="EMBL/GenBank/DDBJ databases">
        <authorList>
            <person name="Varghese N."/>
            <person name="Submissions S."/>
        </authorList>
    </citation>
    <scope>NUCLEOTIDE SEQUENCE [LARGE SCALE GENOMIC DNA]</scope>
    <source>
        <strain evidence="6 7">DSM 6368</strain>
    </source>
</reference>
<dbReference type="Pfam" id="PF18962">
    <property type="entry name" value="Por_Secre_tail"/>
    <property type="match status" value="1"/>
</dbReference>
<dbReference type="NCBIfam" id="TIGR04183">
    <property type="entry name" value="Por_Secre_tail"/>
    <property type="match status" value="1"/>
</dbReference>
<feature type="domain" description="Secretion system C-terminal sorting" evidence="4">
    <location>
        <begin position="1075"/>
        <end position="1151"/>
    </location>
</feature>
<dbReference type="Gene3D" id="2.60.120.260">
    <property type="entry name" value="Galactose-binding domain-like"/>
    <property type="match status" value="1"/>
</dbReference>
<dbReference type="InterPro" id="IPR026444">
    <property type="entry name" value="Secre_tail"/>
</dbReference>
<evidence type="ECO:0000313" key="5">
    <source>
        <dbReference type="EMBL" id="OXB07924.1"/>
    </source>
</evidence>
<proteinExistence type="predicted"/>
<dbReference type="InterPro" id="IPR005135">
    <property type="entry name" value="Endo/exonuclease/phosphatase"/>
</dbReference>
<name>A0AB36P6W9_9FLAO</name>
<reference evidence="5 8" key="1">
    <citation type="submission" date="2016-11" db="EMBL/GenBank/DDBJ databases">
        <title>Whole genomes of Flavobacteriaceae.</title>
        <authorList>
            <person name="Stine C."/>
            <person name="Li C."/>
            <person name="Tadesse D."/>
        </authorList>
    </citation>
    <scope>NUCLEOTIDE SEQUENCE [LARGE SCALE GENOMIC DNA]</scope>
    <source>
        <strain evidence="5 8">ATCC 19366</strain>
    </source>
</reference>
<dbReference type="EMBL" id="MUHB01000003">
    <property type="protein sequence ID" value="OXB07924.1"/>
    <property type="molecule type" value="Genomic_DNA"/>
</dbReference>
<evidence type="ECO:0000313" key="8">
    <source>
        <dbReference type="Proteomes" id="UP000198431"/>
    </source>
</evidence>
<dbReference type="Proteomes" id="UP000184216">
    <property type="component" value="Unassembled WGS sequence"/>
</dbReference>
<keyword evidence="5" id="KW-0255">Endonuclease</keyword>
<gene>
    <name evidence="5" type="ORF">B0A72_03435</name>
    <name evidence="6" type="ORF">SAMN05444387_3392</name>
</gene>
<dbReference type="SUPFAM" id="SSF56219">
    <property type="entry name" value="DNase I-like"/>
    <property type="match status" value="1"/>
</dbReference>
<evidence type="ECO:0000259" key="3">
    <source>
        <dbReference type="Pfam" id="PF03372"/>
    </source>
</evidence>
<comment type="caution">
    <text evidence="5">The sequence shown here is derived from an EMBL/GenBank/DDBJ whole genome shotgun (WGS) entry which is preliminary data.</text>
</comment>